<reference evidence="10" key="1">
    <citation type="submission" date="2018-07" db="EMBL/GenBank/DDBJ databases">
        <authorList>
            <person name="Quirk P.G."/>
            <person name="Krulwich T.A."/>
        </authorList>
    </citation>
    <scope>NUCLEOTIDE SEQUENCE</scope>
</reference>
<comment type="subcellular location">
    <subcellularLocation>
        <location evidence="1">Cell membrane</location>
        <topology evidence="1">Multi-pass membrane protein</topology>
    </subcellularLocation>
</comment>
<feature type="transmembrane region" description="Helical" evidence="9">
    <location>
        <begin position="191"/>
        <end position="214"/>
    </location>
</feature>
<keyword evidence="7 9" id="KW-0472">Membrane</keyword>
<sequence length="503" mass="55790">MLFNSYVFIFAFLPAALAGYFALGRIGFGGATKLWLIGASCFFYGWWSVPFLGLLLASIAFNYGCGQAIRHLVHAERAPVRLVLTLAIAANLGVLAWFKYASFIVDNLRAVSGLDIEVGAIVLPLAISFYTFQQIAYLVDCSRRRVAEHGFLDYAVFVTFYPQLIAGPILHHSEIMPQFRRSRQRFRHEDFAAGVAFFVIGLVKKIVLADSVSALADPVFRSGAGASYGCLEAWIAVLAVTVRIYFDFSGYSDMAVGLARMLGIRLPYNFNSPYQAVSIIDFWRRWHITLSRFLRDYVYIPLGGNRRGPGRRYINLVTTMLLGGLWHGAGWTFVVWGGLHGFYLLVNHAWQALQRRLAGTVWALRLPAPAGRMLTLAAVLIAWVFFHAASFEQALTVLGAMAGRDGGEPFLHGWVFTELARGGRPAVDVQARLLLLLLAIAIALFAPNSQTMIDGRATLATAGRPTAWFAWRPSAAWAAVLVLAFLFTLTQMSKVKAFIYFQF</sequence>
<dbReference type="PIRSF" id="PIRSF016636">
    <property type="entry name" value="AlgI_DltB"/>
    <property type="match status" value="1"/>
</dbReference>
<feature type="transmembrane region" description="Helical" evidence="9">
    <location>
        <begin position="226"/>
        <end position="246"/>
    </location>
</feature>
<dbReference type="InterPro" id="IPR004299">
    <property type="entry name" value="MBOAT_fam"/>
</dbReference>
<keyword evidence="6 9" id="KW-1133">Transmembrane helix</keyword>
<evidence type="ECO:0000256" key="2">
    <source>
        <dbReference type="ARBA" id="ARBA00010323"/>
    </source>
</evidence>
<evidence type="ECO:0000256" key="5">
    <source>
        <dbReference type="ARBA" id="ARBA00022692"/>
    </source>
</evidence>
<keyword evidence="8 10" id="KW-0012">Acyltransferase</keyword>
<organism evidence="10">
    <name type="scientific">metagenome</name>
    <dbReference type="NCBI Taxonomy" id="256318"/>
    <lineage>
        <taxon>unclassified sequences</taxon>
        <taxon>metagenomes</taxon>
    </lineage>
</organism>
<dbReference type="InterPro" id="IPR028362">
    <property type="entry name" value="AlgI"/>
</dbReference>
<protein>
    <submittedName>
        <fullName evidence="10">Peptidoglycan O-acetyltransferase</fullName>
        <ecNumber evidence="10">2.3.1.-</ecNumber>
    </submittedName>
</protein>
<accession>A0A380TEQ1</accession>
<proteinExistence type="inferred from homology"/>
<dbReference type="PANTHER" id="PTHR13285">
    <property type="entry name" value="ACYLTRANSFERASE"/>
    <property type="match status" value="1"/>
</dbReference>
<feature type="transmembrane region" description="Helical" evidence="9">
    <location>
        <begin position="366"/>
        <end position="386"/>
    </location>
</feature>
<comment type="similarity">
    <text evidence="2">Belongs to the membrane-bound acyltransferase family.</text>
</comment>
<feature type="transmembrane region" description="Helical" evidence="9">
    <location>
        <begin position="313"/>
        <end position="346"/>
    </location>
</feature>
<evidence type="ECO:0000256" key="3">
    <source>
        <dbReference type="ARBA" id="ARBA00022475"/>
    </source>
</evidence>
<feature type="transmembrane region" description="Helical" evidence="9">
    <location>
        <begin position="469"/>
        <end position="489"/>
    </location>
</feature>
<dbReference type="GO" id="GO:0042121">
    <property type="term" value="P:alginic acid biosynthetic process"/>
    <property type="evidence" value="ECO:0007669"/>
    <property type="project" value="InterPro"/>
</dbReference>
<keyword evidence="5 9" id="KW-0812">Transmembrane</keyword>
<evidence type="ECO:0000313" key="10">
    <source>
        <dbReference type="EMBL" id="SUS06159.1"/>
    </source>
</evidence>
<dbReference type="InterPro" id="IPR051085">
    <property type="entry name" value="MB_O-acyltransferase"/>
</dbReference>
<dbReference type="AlphaFoldDB" id="A0A380TEQ1"/>
<gene>
    <name evidence="10" type="primary">patA</name>
    <name evidence="10" type="ORF">DF3PB_2470006</name>
</gene>
<dbReference type="EMBL" id="UIDG01000165">
    <property type="protein sequence ID" value="SUS06159.1"/>
    <property type="molecule type" value="Genomic_DNA"/>
</dbReference>
<evidence type="ECO:0000256" key="6">
    <source>
        <dbReference type="ARBA" id="ARBA00022989"/>
    </source>
</evidence>
<feature type="transmembrane region" description="Helical" evidence="9">
    <location>
        <begin position="118"/>
        <end position="139"/>
    </location>
</feature>
<evidence type="ECO:0000256" key="1">
    <source>
        <dbReference type="ARBA" id="ARBA00004651"/>
    </source>
</evidence>
<name>A0A380TEQ1_9ZZZZ</name>
<dbReference type="PIRSF" id="PIRSF500217">
    <property type="entry name" value="AlgI"/>
    <property type="match status" value="1"/>
</dbReference>
<feature type="transmembrane region" description="Helical" evidence="9">
    <location>
        <begin position="80"/>
        <end position="98"/>
    </location>
</feature>
<evidence type="ECO:0000256" key="4">
    <source>
        <dbReference type="ARBA" id="ARBA00022679"/>
    </source>
</evidence>
<dbReference type="Pfam" id="PF03062">
    <property type="entry name" value="MBOAT"/>
    <property type="match status" value="1"/>
</dbReference>
<feature type="transmembrane region" description="Helical" evidence="9">
    <location>
        <begin position="35"/>
        <end position="60"/>
    </location>
</feature>
<keyword evidence="3" id="KW-1003">Cell membrane</keyword>
<dbReference type="GO" id="GO:0016746">
    <property type="term" value="F:acyltransferase activity"/>
    <property type="evidence" value="ECO:0007669"/>
    <property type="project" value="UniProtKB-KW"/>
</dbReference>
<evidence type="ECO:0000256" key="9">
    <source>
        <dbReference type="SAM" id="Phobius"/>
    </source>
</evidence>
<feature type="transmembrane region" description="Helical" evidence="9">
    <location>
        <begin position="431"/>
        <end position="449"/>
    </location>
</feature>
<dbReference type="PANTHER" id="PTHR13285:SF23">
    <property type="entry name" value="TEICHOIC ACID D-ALANYLTRANSFERASE"/>
    <property type="match status" value="1"/>
</dbReference>
<dbReference type="GO" id="GO:0005886">
    <property type="term" value="C:plasma membrane"/>
    <property type="evidence" value="ECO:0007669"/>
    <property type="project" value="UniProtKB-SubCell"/>
</dbReference>
<evidence type="ECO:0000256" key="7">
    <source>
        <dbReference type="ARBA" id="ARBA00023136"/>
    </source>
</evidence>
<keyword evidence="4 10" id="KW-0808">Transferase</keyword>
<dbReference type="EC" id="2.3.1.-" evidence="10"/>
<evidence type="ECO:0000256" key="8">
    <source>
        <dbReference type="ARBA" id="ARBA00023315"/>
    </source>
</evidence>
<feature type="transmembrane region" description="Helical" evidence="9">
    <location>
        <begin position="6"/>
        <end position="23"/>
    </location>
</feature>
<dbReference type="InterPro" id="IPR024194">
    <property type="entry name" value="Ac/AlaTfrase_AlgI/DltB"/>
</dbReference>